<organism evidence="2 3">
    <name type="scientific">Clostridium cochlearium</name>
    <dbReference type="NCBI Taxonomy" id="1494"/>
    <lineage>
        <taxon>Bacteria</taxon>
        <taxon>Bacillati</taxon>
        <taxon>Bacillota</taxon>
        <taxon>Clostridia</taxon>
        <taxon>Eubacteriales</taxon>
        <taxon>Clostridiaceae</taxon>
        <taxon>Clostridium</taxon>
    </lineage>
</organism>
<evidence type="ECO:0000256" key="1">
    <source>
        <dbReference type="SAM" id="Phobius"/>
    </source>
</evidence>
<gene>
    <name evidence="2" type="ORF">NCTC13028_00045</name>
</gene>
<keyword evidence="1" id="KW-0812">Transmembrane</keyword>
<keyword evidence="1" id="KW-0472">Membrane</keyword>
<dbReference type="EMBL" id="UAWC01000001">
    <property type="protein sequence ID" value="SQB32875.1"/>
    <property type="molecule type" value="Genomic_DNA"/>
</dbReference>
<name>A0A2X2WA32_CLOCO</name>
<feature type="transmembrane region" description="Helical" evidence="1">
    <location>
        <begin position="6"/>
        <end position="25"/>
    </location>
</feature>
<dbReference type="Proteomes" id="UP000250223">
    <property type="component" value="Unassembled WGS sequence"/>
</dbReference>
<sequence length="132" mass="15654">MKNRKAMLLIITLIGILFATIYLNLNIFREKNAMQNSNAQLEKIIEKKNVNHTLDYNKIIEKFKSNDFIIKSFGKNKEEEMIFDIIYKGNSKNLRDTFENIRNSGYKYEIININMNLKENKGESFIKFKIHP</sequence>
<keyword evidence="1" id="KW-1133">Transmembrane helix</keyword>
<proteinExistence type="predicted"/>
<dbReference type="RefSeq" id="WP_111921019.1">
    <property type="nucleotide sequence ID" value="NZ_UAWC01000001.1"/>
</dbReference>
<reference evidence="2 3" key="1">
    <citation type="submission" date="2018-06" db="EMBL/GenBank/DDBJ databases">
        <authorList>
            <consortium name="Pathogen Informatics"/>
            <person name="Doyle S."/>
        </authorList>
    </citation>
    <scope>NUCLEOTIDE SEQUENCE [LARGE SCALE GENOMIC DNA]</scope>
    <source>
        <strain evidence="2 3">NCTC13028</strain>
    </source>
</reference>
<protein>
    <submittedName>
        <fullName evidence="2">Uncharacterized protein</fullName>
    </submittedName>
</protein>
<evidence type="ECO:0000313" key="2">
    <source>
        <dbReference type="EMBL" id="SQB32875.1"/>
    </source>
</evidence>
<accession>A0A2X2WA32</accession>
<evidence type="ECO:0000313" key="3">
    <source>
        <dbReference type="Proteomes" id="UP000250223"/>
    </source>
</evidence>
<dbReference type="AlphaFoldDB" id="A0A2X2WA32"/>